<dbReference type="Pfam" id="PF02321">
    <property type="entry name" value="OEP"/>
    <property type="match status" value="1"/>
</dbReference>
<keyword evidence="2" id="KW-0732">Signal</keyword>
<dbReference type="GO" id="GO:0015562">
    <property type="term" value="F:efflux transmembrane transporter activity"/>
    <property type="evidence" value="ECO:0007669"/>
    <property type="project" value="InterPro"/>
</dbReference>
<dbReference type="AlphaFoldDB" id="A0A1W2CC42"/>
<evidence type="ECO:0000256" key="2">
    <source>
        <dbReference type="SAM" id="SignalP"/>
    </source>
</evidence>
<dbReference type="OrthoDB" id="9769048at2"/>
<comment type="similarity">
    <text evidence="1">Belongs to the outer membrane factor (OMF) (TC 1.B.17) family.</text>
</comment>
<dbReference type="InterPro" id="IPR010131">
    <property type="entry name" value="MdtP/NodT-like"/>
</dbReference>
<sequence length="457" mass="50198">MNKVNKNILIFIPVVLMLALIASRLFAGELDGSTSVDDLLTKEVSLDQVLHYATENNPSIQVEVETWRTVVEKYRVATAYPDPQLMVTWFPSPIETRLGPQEWNATLSQKIPFPGKLSTSGEVVKTEAAMAKLATDARVRSIRAKVAKSFHELLYIQKAKKIARQNAILLGQLSQMAQAAHADDRTALMDLLKAQSQEGQLQYDILLLEELGHTEKTILNTLLNRSPDTGLGALQDVEMVPLSCSLTTLYRLADANQEGIRISDLKIEKARLDAAFSEYSGKPDLKLGLFYAAIGEPDVASPPKDAGDDAVGIQFGVNIPLWSGKNQGRINMARAGIARQKAMKSKIVNQTHSTIRALFFKLNNSQRLVALYRDNMLPQALKALEFSQEWFQQGQGSFSDVVEAQAAVYNFQLSLARARADHGGALAELERLVGGFDQCLDSSRMVPGKSAKEAGDG</sequence>
<name>A0A1W2CC42_9BACT</name>
<evidence type="ECO:0000313" key="4">
    <source>
        <dbReference type="Proteomes" id="UP000192418"/>
    </source>
</evidence>
<feature type="chain" id="PRO_5012845588" evidence="2">
    <location>
        <begin position="28"/>
        <end position="457"/>
    </location>
</feature>
<dbReference type="STRING" id="1121400.SAMN02746065_111103"/>
<dbReference type="SUPFAM" id="SSF56954">
    <property type="entry name" value="Outer membrane efflux proteins (OEP)"/>
    <property type="match status" value="1"/>
</dbReference>
<protein>
    <submittedName>
        <fullName evidence="3">Outer membrane protein TolC</fullName>
    </submittedName>
</protein>
<dbReference type="PANTHER" id="PTHR30203">
    <property type="entry name" value="OUTER MEMBRANE CATION EFFLUX PROTEIN"/>
    <property type="match status" value="1"/>
</dbReference>
<gene>
    <name evidence="3" type="ORF">SAMN02746065_111103</name>
</gene>
<dbReference type="Proteomes" id="UP000192418">
    <property type="component" value="Unassembled WGS sequence"/>
</dbReference>
<dbReference type="Gene3D" id="1.20.1600.10">
    <property type="entry name" value="Outer membrane efflux proteins (OEP)"/>
    <property type="match status" value="1"/>
</dbReference>
<proteinExistence type="inferred from homology"/>
<dbReference type="InterPro" id="IPR003423">
    <property type="entry name" value="OMP_efflux"/>
</dbReference>
<evidence type="ECO:0000256" key="1">
    <source>
        <dbReference type="ARBA" id="ARBA00007613"/>
    </source>
</evidence>
<evidence type="ECO:0000313" key="3">
    <source>
        <dbReference type="EMBL" id="SMC82646.1"/>
    </source>
</evidence>
<dbReference type="EMBL" id="FWXY01000011">
    <property type="protein sequence ID" value="SMC82646.1"/>
    <property type="molecule type" value="Genomic_DNA"/>
</dbReference>
<dbReference type="PANTHER" id="PTHR30203:SF24">
    <property type="entry name" value="BLR4935 PROTEIN"/>
    <property type="match status" value="1"/>
</dbReference>
<feature type="signal peptide" evidence="2">
    <location>
        <begin position="1"/>
        <end position="27"/>
    </location>
</feature>
<organism evidence="3 4">
    <name type="scientific">Desulfocicer vacuolatum DSM 3385</name>
    <dbReference type="NCBI Taxonomy" id="1121400"/>
    <lineage>
        <taxon>Bacteria</taxon>
        <taxon>Pseudomonadati</taxon>
        <taxon>Thermodesulfobacteriota</taxon>
        <taxon>Desulfobacteria</taxon>
        <taxon>Desulfobacterales</taxon>
        <taxon>Desulfobacteraceae</taxon>
        <taxon>Desulfocicer</taxon>
    </lineage>
</organism>
<accession>A0A1W2CC42</accession>
<keyword evidence="4" id="KW-1185">Reference proteome</keyword>
<dbReference type="RefSeq" id="WP_084069568.1">
    <property type="nucleotide sequence ID" value="NZ_FWXY01000011.1"/>
</dbReference>
<reference evidence="3 4" key="1">
    <citation type="submission" date="2017-04" db="EMBL/GenBank/DDBJ databases">
        <authorList>
            <person name="Afonso C.L."/>
            <person name="Miller P.J."/>
            <person name="Scott M.A."/>
            <person name="Spackman E."/>
            <person name="Goraichik I."/>
            <person name="Dimitrov K.M."/>
            <person name="Suarez D.L."/>
            <person name="Swayne D.E."/>
        </authorList>
    </citation>
    <scope>NUCLEOTIDE SEQUENCE [LARGE SCALE GENOMIC DNA]</scope>
    <source>
        <strain evidence="3 4">DSM 3385</strain>
    </source>
</reference>